<reference evidence="2" key="1">
    <citation type="submission" date="2015-08" db="EMBL/GenBank/DDBJ databases">
        <title>Genome sequencing project for genomic taxonomy and phylogenomics of Bacillus-like bacteria.</title>
        <authorList>
            <person name="Liu B."/>
            <person name="Wang J."/>
            <person name="Zhu Y."/>
            <person name="Liu G."/>
            <person name="Chen Q."/>
            <person name="Chen Z."/>
            <person name="Lan J."/>
            <person name="Che J."/>
            <person name="Ge C."/>
            <person name="Shi H."/>
            <person name="Pan Z."/>
            <person name="Liu X."/>
        </authorList>
    </citation>
    <scope>NUCLEOTIDE SEQUENCE [LARGE SCALE GENOMIC DNA]</scope>
    <source>
        <strain evidence="2">FJAT-4402</strain>
    </source>
</reference>
<evidence type="ECO:0000313" key="1">
    <source>
        <dbReference type="EMBL" id="ALC80446.1"/>
    </source>
</evidence>
<proteinExistence type="predicted"/>
<dbReference type="PATRIC" id="fig|1441095.3.peg.366"/>
<keyword evidence="2" id="KW-1185">Reference proteome</keyword>
<dbReference type="OrthoDB" id="886754at2"/>
<evidence type="ECO:0008006" key="3">
    <source>
        <dbReference type="Google" id="ProtNLM"/>
    </source>
</evidence>
<organism evidence="1 2">
    <name type="scientific">Bacillus gobiensis</name>
    <dbReference type="NCBI Taxonomy" id="1441095"/>
    <lineage>
        <taxon>Bacteria</taxon>
        <taxon>Bacillati</taxon>
        <taxon>Bacillota</taxon>
        <taxon>Bacilli</taxon>
        <taxon>Bacillales</taxon>
        <taxon>Bacillaceae</taxon>
        <taxon>Bacillus</taxon>
    </lineage>
</organism>
<evidence type="ECO:0000313" key="2">
    <source>
        <dbReference type="Proteomes" id="UP000067625"/>
    </source>
</evidence>
<reference evidence="1 2" key="2">
    <citation type="journal article" date="2016" name="Int. J. Syst. Evol. Microbiol.">
        <title>Bacillus gobiensis sp. nov., isolated from a soil sample.</title>
        <authorList>
            <person name="Liu B."/>
            <person name="Liu G.H."/>
            <person name="Cetin S."/>
            <person name="Schumann P."/>
            <person name="Pan Z.Z."/>
            <person name="Chen Q.Q."/>
        </authorList>
    </citation>
    <scope>NUCLEOTIDE SEQUENCE [LARGE SCALE GENOMIC DNA]</scope>
    <source>
        <strain evidence="1 2">FJAT-4402</strain>
    </source>
</reference>
<protein>
    <recommendedName>
        <fullName evidence="3">HK97 gp10 family phage protein</fullName>
    </recommendedName>
</protein>
<sequence length="121" mass="13494">MSAQVDGLNQLLSEFTEMGQQLEGRTKEKALKAGGNYLKGKLKENVPVVTGNWRDNIIVSDIKNNKVDVGADQQGDAFYGYFHEFGTSKMAARPVYGPTLESERRTIRDEMAAEIRRNLGL</sequence>
<name>A0A0M3R8X6_9BACI</name>
<dbReference type="EMBL" id="CP012600">
    <property type="protein sequence ID" value="ALC80446.1"/>
    <property type="molecule type" value="Genomic_DNA"/>
</dbReference>
<gene>
    <name evidence="1" type="ORF">AM592_01740</name>
</gene>
<dbReference type="Pfam" id="PF04883">
    <property type="entry name" value="HK97-gp10_like"/>
    <property type="match status" value="1"/>
</dbReference>
<dbReference type="Proteomes" id="UP000067625">
    <property type="component" value="Chromosome"/>
</dbReference>
<dbReference type="AlphaFoldDB" id="A0A0M3R8X6"/>
<dbReference type="STRING" id="1441095.AM592_01740"/>
<dbReference type="RefSeq" id="WP_053602176.1">
    <property type="nucleotide sequence ID" value="NZ_CP012600.1"/>
</dbReference>
<dbReference type="NCBIfam" id="TIGR01725">
    <property type="entry name" value="phge_HK97_gp10"/>
    <property type="match status" value="1"/>
</dbReference>
<accession>A0A0M3R8X6</accession>
<dbReference type="InterPro" id="IPR010064">
    <property type="entry name" value="HK97-gp10_tail"/>
</dbReference>